<proteinExistence type="inferred from homology"/>
<dbReference type="EMBL" id="NVUK01000006">
    <property type="protein sequence ID" value="PCI78405.1"/>
    <property type="molecule type" value="Genomic_DNA"/>
</dbReference>
<protein>
    <recommendedName>
        <fullName evidence="4 6">50S ribosomal protein L17</fullName>
    </recommendedName>
</protein>
<dbReference type="AlphaFoldDB" id="A0A2A4X8L0"/>
<dbReference type="GO" id="GO:0022625">
    <property type="term" value="C:cytosolic large ribosomal subunit"/>
    <property type="evidence" value="ECO:0007669"/>
    <property type="project" value="TreeGrafter"/>
</dbReference>
<dbReference type="InterPro" id="IPR036373">
    <property type="entry name" value="Ribosomal_bL17_sf"/>
</dbReference>
<organism evidence="7 8">
    <name type="scientific">Aerophobetes bacterium</name>
    <dbReference type="NCBI Taxonomy" id="2030807"/>
    <lineage>
        <taxon>Bacteria</taxon>
        <taxon>Candidatus Aerophobota</taxon>
    </lineage>
</organism>
<reference evidence="8" key="1">
    <citation type="submission" date="2017-08" db="EMBL/GenBank/DDBJ databases">
        <title>A dynamic microbial community with high functional redundancy inhabits the cold, oxic subseafloor aquifer.</title>
        <authorList>
            <person name="Tully B.J."/>
            <person name="Wheat C.G."/>
            <person name="Glazer B.T."/>
            <person name="Huber J.A."/>
        </authorList>
    </citation>
    <scope>NUCLEOTIDE SEQUENCE [LARGE SCALE GENOMIC DNA]</scope>
</reference>
<dbReference type="SUPFAM" id="SSF64263">
    <property type="entry name" value="Prokaryotic ribosomal protein L17"/>
    <property type="match status" value="1"/>
</dbReference>
<dbReference type="InterPro" id="IPR000456">
    <property type="entry name" value="Ribosomal_bL17"/>
</dbReference>
<dbReference type="NCBIfam" id="TIGR00059">
    <property type="entry name" value="L17"/>
    <property type="match status" value="1"/>
</dbReference>
<dbReference type="GO" id="GO:0003735">
    <property type="term" value="F:structural constituent of ribosome"/>
    <property type="evidence" value="ECO:0007669"/>
    <property type="project" value="InterPro"/>
</dbReference>
<keyword evidence="2 5" id="KW-0689">Ribosomal protein</keyword>
<gene>
    <name evidence="7" type="ORF">COB21_00805</name>
</gene>
<comment type="similarity">
    <text evidence="1 5">Belongs to the bacterial ribosomal protein bL17 family.</text>
</comment>
<evidence type="ECO:0000256" key="1">
    <source>
        <dbReference type="ARBA" id="ARBA00008777"/>
    </source>
</evidence>
<keyword evidence="3 5" id="KW-0687">Ribonucleoprotein</keyword>
<dbReference type="Proteomes" id="UP000218775">
    <property type="component" value="Unassembled WGS sequence"/>
</dbReference>
<evidence type="ECO:0000256" key="2">
    <source>
        <dbReference type="ARBA" id="ARBA00022980"/>
    </source>
</evidence>
<sequence length="157" mass="17848">MRHRKRTFKLGRNSSHRRCMMANMIKSLIEHGKIETSVRKGKELKRQADSIITLAKKGDLASLRRIKAKLMIRFNKLSSKERRSVKEGSTAPLNGDRKVFRKLFSEVPQRFMDRPGGYTSLVRTSFRRGDSSERCIVSLVAPSSAVAAEPEQSKQVS</sequence>
<comment type="caution">
    <text evidence="7">The sequence shown here is derived from an EMBL/GenBank/DDBJ whole genome shotgun (WGS) entry which is preliminary data.</text>
</comment>
<evidence type="ECO:0000256" key="5">
    <source>
        <dbReference type="RuleBase" id="RU000660"/>
    </source>
</evidence>
<dbReference type="GO" id="GO:0006412">
    <property type="term" value="P:translation"/>
    <property type="evidence" value="ECO:0007669"/>
    <property type="project" value="InterPro"/>
</dbReference>
<dbReference type="PANTHER" id="PTHR14413">
    <property type="entry name" value="RIBOSOMAL PROTEIN L17"/>
    <property type="match status" value="1"/>
</dbReference>
<dbReference type="Gene3D" id="3.90.1030.10">
    <property type="entry name" value="Ribosomal protein L17"/>
    <property type="match status" value="1"/>
</dbReference>
<dbReference type="PANTHER" id="PTHR14413:SF16">
    <property type="entry name" value="LARGE RIBOSOMAL SUBUNIT PROTEIN BL17M"/>
    <property type="match status" value="1"/>
</dbReference>
<dbReference type="Pfam" id="PF01196">
    <property type="entry name" value="Ribosomal_L17"/>
    <property type="match status" value="1"/>
</dbReference>
<accession>A0A2A4X8L0</accession>
<evidence type="ECO:0000256" key="6">
    <source>
        <dbReference type="RuleBase" id="RU000661"/>
    </source>
</evidence>
<evidence type="ECO:0000256" key="3">
    <source>
        <dbReference type="ARBA" id="ARBA00023274"/>
    </source>
</evidence>
<evidence type="ECO:0000313" key="8">
    <source>
        <dbReference type="Proteomes" id="UP000218775"/>
    </source>
</evidence>
<name>A0A2A4X8L0_UNCAE</name>
<evidence type="ECO:0000313" key="7">
    <source>
        <dbReference type="EMBL" id="PCI78405.1"/>
    </source>
</evidence>
<evidence type="ECO:0000256" key="4">
    <source>
        <dbReference type="ARBA" id="ARBA00035494"/>
    </source>
</evidence>